<sequence length="254" mass="29923">MSVDLEFTYFDSLCEEDQALQQNYEQLQNVIQILKNLAESEKSEDDQLQSLRNLVGAHEKLVSSSIDLRYTKYKTRESQVTNSKRFRRNENHGKLQNVQGLKEYVTMIEHVNKESLDYVNLLQRLSVDLAKQIEISEPEVSEFVVNNWNPPHDMQLILEQLADPKKDSAQLQSQLDQHLDQIKMERAKYTIENKYSLQETLNEINKEVNYWRRNWNAIENLMFGDSSHSIKKMLQSIDLLRTKLEEPIQSCEQD</sequence>
<evidence type="ECO:0000313" key="3">
    <source>
        <dbReference type="Proteomes" id="UP000301737"/>
    </source>
</evidence>
<dbReference type="Proteomes" id="UP000301737">
    <property type="component" value="Unassembled WGS sequence"/>
</dbReference>
<feature type="coiled-coil region" evidence="1">
    <location>
        <begin position="10"/>
        <end position="44"/>
    </location>
</feature>
<gene>
    <name evidence="2" type="ORF">ZYGM_002283</name>
</gene>
<dbReference type="OrthoDB" id="4035012at2759"/>
<dbReference type="EMBL" id="BIMX01000011">
    <property type="protein sequence ID" value="GCE99569.1"/>
    <property type="molecule type" value="Genomic_DNA"/>
</dbReference>
<evidence type="ECO:0000256" key="1">
    <source>
        <dbReference type="SAM" id="Coils"/>
    </source>
</evidence>
<keyword evidence="3" id="KW-1185">Reference proteome</keyword>
<dbReference type="GO" id="GO:0000446">
    <property type="term" value="C:nucleoplasmic THO complex"/>
    <property type="evidence" value="ECO:0007669"/>
    <property type="project" value="InterPro"/>
</dbReference>
<dbReference type="GO" id="GO:0006368">
    <property type="term" value="P:transcription elongation by RNA polymerase II"/>
    <property type="evidence" value="ECO:0007669"/>
    <property type="project" value="InterPro"/>
</dbReference>
<dbReference type="GO" id="GO:0006406">
    <property type="term" value="P:mRNA export from nucleus"/>
    <property type="evidence" value="ECO:0007669"/>
    <property type="project" value="InterPro"/>
</dbReference>
<evidence type="ECO:0000313" key="2">
    <source>
        <dbReference type="EMBL" id="GCE99569.1"/>
    </source>
</evidence>
<reference evidence="2 3" key="1">
    <citation type="submission" date="2019-01" db="EMBL/GenBank/DDBJ databases">
        <title>Draft Genome Sequencing of Zygosaccharomyces mellis Ca-7.</title>
        <authorList>
            <person name="Shiwa Y."/>
            <person name="Kanesaki Y."/>
            <person name="Ishige T."/>
            <person name="Mura K."/>
            <person name="Hori T."/>
            <person name="Tamura T."/>
        </authorList>
    </citation>
    <scope>NUCLEOTIDE SEQUENCE [LARGE SCALE GENOMIC DNA]</scope>
    <source>
        <strain evidence="2 3">Ca-7</strain>
    </source>
</reference>
<dbReference type="AlphaFoldDB" id="A0A4C2E9V6"/>
<dbReference type="Pfam" id="PF09432">
    <property type="entry name" value="THP2"/>
    <property type="match status" value="1"/>
</dbReference>
<protein>
    <submittedName>
        <fullName evidence="2">Uncharacterized protein</fullName>
    </submittedName>
</protein>
<comment type="caution">
    <text evidence="2">The sequence shown here is derived from an EMBL/GenBank/DDBJ whole genome shotgun (WGS) entry which is preliminary data.</text>
</comment>
<proteinExistence type="predicted"/>
<name>A0A4C2E9V6_9SACH</name>
<organism evidence="2 3">
    <name type="scientific">Zygosaccharomyces mellis</name>
    <dbReference type="NCBI Taxonomy" id="42258"/>
    <lineage>
        <taxon>Eukaryota</taxon>
        <taxon>Fungi</taxon>
        <taxon>Dikarya</taxon>
        <taxon>Ascomycota</taxon>
        <taxon>Saccharomycotina</taxon>
        <taxon>Saccharomycetes</taxon>
        <taxon>Saccharomycetales</taxon>
        <taxon>Saccharomycetaceae</taxon>
        <taxon>Zygosaccharomyces</taxon>
    </lineage>
</organism>
<keyword evidence="1" id="KW-0175">Coiled coil</keyword>
<accession>A0A4C2E9V6</accession>
<dbReference type="InterPro" id="IPR018557">
    <property type="entry name" value="THO_cplx_su_Thp2"/>
</dbReference>